<evidence type="ECO:0000256" key="2">
    <source>
        <dbReference type="ARBA" id="ARBA00022748"/>
    </source>
</evidence>
<gene>
    <name evidence="6" type="ORF">ACFFLS_09010</name>
</gene>
<evidence type="ECO:0000256" key="3">
    <source>
        <dbReference type="ARBA" id="ARBA00023157"/>
    </source>
</evidence>
<dbReference type="PROSITE" id="PS51352">
    <property type="entry name" value="THIOREDOXIN_2"/>
    <property type="match status" value="1"/>
</dbReference>
<dbReference type="RefSeq" id="WP_379686254.1">
    <property type="nucleotide sequence ID" value="NZ_JBHLYW010000007.1"/>
</dbReference>
<dbReference type="CDD" id="cd02966">
    <property type="entry name" value="TlpA_like_family"/>
    <property type="match status" value="1"/>
</dbReference>
<dbReference type="PANTHER" id="PTHR42852:SF6">
    <property type="entry name" value="THIOL:DISULFIDE INTERCHANGE PROTEIN DSBE"/>
    <property type="match status" value="1"/>
</dbReference>
<evidence type="ECO:0000259" key="5">
    <source>
        <dbReference type="PROSITE" id="PS51352"/>
    </source>
</evidence>
<feature type="domain" description="Thioredoxin" evidence="5">
    <location>
        <begin position="331"/>
        <end position="492"/>
    </location>
</feature>
<dbReference type="InterPro" id="IPR013740">
    <property type="entry name" value="Redoxin"/>
</dbReference>
<evidence type="ECO:0000313" key="7">
    <source>
        <dbReference type="Proteomes" id="UP001589734"/>
    </source>
</evidence>
<dbReference type="Gene3D" id="3.40.30.10">
    <property type="entry name" value="Glutaredoxin"/>
    <property type="match status" value="1"/>
</dbReference>
<organism evidence="6 7">
    <name type="scientific">Flavobacterium procerum</name>
    <dbReference type="NCBI Taxonomy" id="1455569"/>
    <lineage>
        <taxon>Bacteria</taxon>
        <taxon>Pseudomonadati</taxon>
        <taxon>Bacteroidota</taxon>
        <taxon>Flavobacteriia</taxon>
        <taxon>Flavobacteriales</taxon>
        <taxon>Flavobacteriaceae</taxon>
        <taxon>Flavobacterium</taxon>
    </lineage>
</organism>
<accession>A0ABV6BNZ7</accession>
<comment type="subcellular location">
    <subcellularLocation>
        <location evidence="1">Cell envelope</location>
    </subcellularLocation>
</comment>
<name>A0ABV6BNZ7_9FLAO</name>
<comment type="caution">
    <text evidence="6">The sequence shown here is derived from an EMBL/GenBank/DDBJ whole genome shotgun (WGS) entry which is preliminary data.</text>
</comment>
<keyword evidence="4" id="KW-0676">Redox-active center</keyword>
<protein>
    <submittedName>
        <fullName evidence="6">TlpA family protein disulfide reductase</fullName>
    </submittedName>
</protein>
<dbReference type="PANTHER" id="PTHR42852">
    <property type="entry name" value="THIOL:DISULFIDE INTERCHANGE PROTEIN DSBE"/>
    <property type="match status" value="1"/>
</dbReference>
<proteinExistence type="predicted"/>
<evidence type="ECO:0000256" key="1">
    <source>
        <dbReference type="ARBA" id="ARBA00004196"/>
    </source>
</evidence>
<keyword evidence="7" id="KW-1185">Reference proteome</keyword>
<keyword evidence="3" id="KW-1015">Disulfide bond</keyword>
<evidence type="ECO:0000313" key="6">
    <source>
        <dbReference type="EMBL" id="MFC0077180.1"/>
    </source>
</evidence>
<keyword evidence="2" id="KW-0201">Cytochrome c-type biogenesis</keyword>
<reference evidence="6 7" key="1">
    <citation type="submission" date="2024-09" db="EMBL/GenBank/DDBJ databases">
        <authorList>
            <person name="Sun Q."/>
            <person name="Mori K."/>
        </authorList>
    </citation>
    <scope>NUCLEOTIDE SEQUENCE [LARGE SCALE GENOMIC DNA]</scope>
    <source>
        <strain evidence="6 7">CGMCC 1.12926</strain>
    </source>
</reference>
<evidence type="ECO:0000256" key="4">
    <source>
        <dbReference type="ARBA" id="ARBA00023284"/>
    </source>
</evidence>
<dbReference type="InterPro" id="IPR050553">
    <property type="entry name" value="Thioredoxin_ResA/DsbE_sf"/>
</dbReference>
<dbReference type="Proteomes" id="UP001589734">
    <property type="component" value="Unassembled WGS sequence"/>
</dbReference>
<dbReference type="Pfam" id="PF08534">
    <property type="entry name" value="Redoxin"/>
    <property type="match status" value="1"/>
</dbReference>
<dbReference type="SUPFAM" id="SSF52833">
    <property type="entry name" value="Thioredoxin-like"/>
    <property type="match status" value="1"/>
</dbReference>
<dbReference type="EMBL" id="JBHLYW010000007">
    <property type="protein sequence ID" value="MFC0077180.1"/>
    <property type="molecule type" value="Genomic_DNA"/>
</dbReference>
<sequence>MRTLVFFLFVLMLNAQSKKDIQIKGKITGKIPEIIEYTLPVNGIDYFGFTDSVQPDALGNFQINLKSDQACFIEILHNYKPFGVLIAEPGMNYTVFINTESKENKFEVQSKNKKGQDLYNQIENRSMIEGGHFELESRKYHNDSIPSEIKQKIEQSRQAELAGFKQLLKDKVISKDFYNLIDQDRNYFYKGVLGSVAFINYLNEPRNKNTLSKKQYSELWAEIFKSNPVTNPKLLSSPWFYFYVQNYLRYNELIVEKISIDALSEIGKQGRVHTHNIENAKKHLSGVQLEYYIAAYLYDAAIQKNYEKELLSLFEQFKKDYPSSPYTTFLESIIVPVVAFHKKKEQPLNEKIKFIENATNLNSIAYLLKSLNGKQFYVDIWATWCSPCKEEFKENAQLYELLKSKNISMVYISIDKESREKQWRDMTHFYNLEGYHIRVNEKLDADLRNLYGNDSIPIPWHFLADENGIITIKKASGPSDIQKLEKQLNDNQ</sequence>
<dbReference type="InterPro" id="IPR013766">
    <property type="entry name" value="Thioredoxin_domain"/>
</dbReference>
<dbReference type="InterPro" id="IPR036249">
    <property type="entry name" value="Thioredoxin-like_sf"/>
</dbReference>